<keyword evidence="10 15" id="KW-0472">Membrane</keyword>
<feature type="transmembrane region" description="Helical" evidence="15">
    <location>
        <begin position="307"/>
        <end position="327"/>
    </location>
</feature>
<dbReference type="Pfam" id="PF05730">
    <property type="entry name" value="CFEM"/>
    <property type="match status" value="1"/>
</dbReference>
<keyword evidence="9 15" id="KW-1133">Transmembrane helix</keyword>
<sequence length="639" mass="71246">MSPSKMRTVVWFALLAAGWQGRVLAQNDVDLSALEALSPCVMQCSNQTLLRYDCSPEQSCFCYNSQLQTDLESCLVSSGCSFADQLAANKFQTSTCDIPVRDRGTLLAVVAYTLFGIAAVFTIFRCLSRWSKFDGAGFSWDDLVAVICLAPLTVMTAGDYFAIHYGKGRDIWGLTATDVEHFSMWFYICNNMYTFVIFGTKISLVLLYLRIWHARDTFRNLCWLTLVLLTSALVAFQVAAIVQCIPIASQWQRFVDPNAQGSCINRQTWVWALAGAEIGFDVLVILLPIPKLLKLKVSWPKKLGNSICSVFLVGFTVTAMSIVRVFYIHGFTTNPNFTYYYSYIGLYSSIEAYLSQVCCCMPAAAGLARRCWSNTTSKTPTGSKRSSRQLGTPFRSASREPTIDSAAIFDGVATQDMEKGHVETEQYDQVKASGEYSSTNESADSPIVQRTSHNSHQLRQQRSFEASWRNRASNRNTSGTNTTGNSNGSWRTPDILYHDRQNQVRLEIHDPPREPVKATLTYLDRFDGKHDVELQGRPQTSHASKSRSPSDSSTRPSTSPDSRYSTDEIPFVGRNNLNQQNNNNNMNTLKKQTSANRIDQLLKAHKALTEGAKAEDVRNSFGVGSKTSRLSEVIEPGDI</sequence>
<evidence type="ECO:0000256" key="7">
    <source>
        <dbReference type="ARBA" id="ARBA00022692"/>
    </source>
</evidence>
<evidence type="ECO:0000256" key="13">
    <source>
        <dbReference type="ARBA" id="ARBA00038359"/>
    </source>
</evidence>
<keyword evidence="8 16" id="KW-0732">Signal</keyword>
<evidence type="ECO:0000256" key="14">
    <source>
        <dbReference type="SAM" id="MobiDB-lite"/>
    </source>
</evidence>
<dbReference type="InterPro" id="IPR008427">
    <property type="entry name" value="Extracellular_membr_CFEM_dom"/>
</dbReference>
<keyword evidence="5" id="KW-0964">Secreted</keyword>
<evidence type="ECO:0000313" key="19">
    <source>
        <dbReference type="EMBL" id="KAF7192981.1"/>
    </source>
</evidence>
<dbReference type="AlphaFoldDB" id="A0A8H6RMT1"/>
<gene>
    <name evidence="19" type="ORF">HII31_05712</name>
</gene>
<evidence type="ECO:0000256" key="2">
    <source>
        <dbReference type="ARBA" id="ARBA00004589"/>
    </source>
</evidence>
<feature type="compositionally biased region" description="Low complexity" evidence="14">
    <location>
        <begin position="546"/>
        <end position="563"/>
    </location>
</feature>
<feature type="chain" id="PRO_5034819813" description="Extracellular membrane protein CFEM domain-containing protein" evidence="16">
    <location>
        <begin position="26"/>
        <end position="639"/>
    </location>
</feature>
<keyword evidence="12" id="KW-0449">Lipoprotein</keyword>
<evidence type="ECO:0000256" key="15">
    <source>
        <dbReference type="SAM" id="Phobius"/>
    </source>
</evidence>
<evidence type="ECO:0000256" key="5">
    <source>
        <dbReference type="ARBA" id="ARBA00022525"/>
    </source>
</evidence>
<keyword evidence="11" id="KW-1015">Disulfide bond</keyword>
<evidence type="ECO:0000256" key="12">
    <source>
        <dbReference type="ARBA" id="ARBA00023288"/>
    </source>
</evidence>
<reference evidence="19" key="1">
    <citation type="submission" date="2020-04" db="EMBL/GenBank/DDBJ databases">
        <title>Draft genome resource of the tomato pathogen Pseudocercospora fuligena.</title>
        <authorList>
            <person name="Zaccaron A."/>
        </authorList>
    </citation>
    <scope>NUCLEOTIDE SEQUENCE</scope>
    <source>
        <strain evidence="19">PF001</strain>
    </source>
</reference>
<keyword evidence="7 15" id="KW-0812">Transmembrane</keyword>
<dbReference type="InterPro" id="IPR052337">
    <property type="entry name" value="SAT4-like"/>
</dbReference>
<feature type="compositionally biased region" description="Low complexity" evidence="14">
    <location>
        <begin position="575"/>
        <end position="587"/>
    </location>
</feature>
<organism evidence="19 20">
    <name type="scientific">Pseudocercospora fuligena</name>
    <dbReference type="NCBI Taxonomy" id="685502"/>
    <lineage>
        <taxon>Eukaryota</taxon>
        <taxon>Fungi</taxon>
        <taxon>Dikarya</taxon>
        <taxon>Ascomycota</taxon>
        <taxon>Pezizomycotina</taxon>
        <taxon>Dothideomycetes</taxon>
        <taxon>Dothideomycetidae</taxon>
        <taxon>Mycosphaerellales</taxon>
        <taxon>Mycosphaerellaceae</taxon>
        <taxon>Pseudocercospora</taxon>
    </lineage>
</organism>
<evidence type="ECO:0000256" key="1">
    <source>
        <dbReference type="ARBA" id="ARBA00004141"/>
    </source>
</evidence>
<feature type="transmembrane region" description="Helical" evidence="15">
    <location>
        <begin position="144"/>
        <end position="165"/>
    </location>
</feature>
<dbReference type="Proteomes" id="UP000660729">
    <property type="component" value="Unassembled WGS sequence"/>
</dbReference>
<dbReference type="PANTHER" id="PTHR33048">
    <property type="entry name" value="PTH11-LIKE INTEGRAL MEMBRANE PROTEIN (AFU_ORTHOLOGUE AFUA_5G11245)"/>
    <property type="match status" value="1"/>
</dbReference>
<evidence type="ECO:0000256" key="4">
    <source>
        <dbReference type="ARBA" id="ARBA00010031"/>
    </source>
</evidence>
<name>A0A8H6RMT1_9PEZI</name>
<feature type="transmembrane region" description="Helical" evidence="15">
    <location>
        <begin position="185"/>
        <end position="209"/>
    </location>
</feature>
<keyword evidence="20" id="KW-1185">Reference proteome</keyword>
<feature type="region of interest" description="Disordered" evidence="14">
    <location>
        <begin position="419"/>
        <end position="493"/>
    </location>
</feature>
<protein>
    <recommendedName>
        <fullName evidence="21">Extracellular membrane protein CFEM domain-containing protein</fullName>
    </recommendedName>
</protein>
<evidence type="ECO:0000256" key="6">
    <source>
        <dbReference type="ARBA" id="ARBA00022622"/>
    </source>
</evidence>
<evidence type="ECO:0000256" key="8">
    <source>
        <dbReference type="ARBA" id="ARBA00022729"/>
    </source>
</evidence>
<evidence type="ECO:0000256" key="16">
    <source>
        <dbReference type="SAM" id="SignalP"/>
    </source>
</evidence>
<dbReference type="InterPro" id="IPR049326">
    <property type="entry name" value="Rhodopsin_dom_fungi"/>
</dbReference>
<comment type="subcellular location">
    <subcellularLocation>
        <location evidence="2">Membrane</location>
        <topology evidence="2">Lipid-anchor</topology>
        <topology evidence="2">GPI-anchor</topology>
    </subcellularLocation>
    <subcellularLocation>
        <location evidence="1">Membrane</location>
        <topology evidence="1">Multi-pass membrane protein</topology>
    </subcellularLocation>
    <subcellularLocation>
        <location evidence="3">Secreted</location>
    </subcellularLocation>
</comment>
<dbReference type="GO" id="GO:0098552">
    <property type="term" value="C:side of membrane"/>
    <property type="evidence" value="ECO:0007669"/>
    <property type="project" value="UniProtKB-KW"/>
</dbReference>
<feature type="domain" description="CFEM" evidence="17">
    <location>
        <begin position="34"/>
        <end position="97"/>
    </location>
</feature>
<dbReference type="GO" id="GO:0005576">
    <property type="term" value="C:extracellular region"/>
    <property type="evidence" value="ECO:0007669"/>
    <property type="project" value="UniProtKB-SubCell"/>
</dbReference>
<evidence type="ECO:0000256" key="11">
    <source>
        <dbReference type="ARBA" id="ARBA00023157"/>
    </source>
</evidence>
<evidence type="ECO:0000313" key="20">
    <source>
        <dbReference type="Proteomes" id="UP000660729"/>
    </source>
</evidence>
<comment type="similarity">
    <text evidence="4">Belongs to the RBT5 family.</text>
</comment>
<dbReference type="EMBL" id="JABCIY010000099">
    <property type="protein sequence ID" value="KAF7192981.1"/>
    <property type="molecule type" value="Genomic_DNA"/>
</dbReference>
<feature type="transmembrane region" description="Helical" evidence="15">
    <location>
        <begin position="104"/>
        <end position="124"/>
    </location>
</feature>
<accession>A0A8H6RMT1</accession>
<dbReference type="OrthoDB" id="3529975at2759"/>
<comment type="caution">
    <text evidence="19">The sequence shown here is derived from an EMBL/GenBank/DDBJ whole genome shotgun (WGS) entry which is preliminary data.</text>
</comment>
<feature type="signal peptide" evidence="16">
    <location>
        <begin position="1"/>
        <end position="25"/>
    </location>
</feature>
<feature type="transmembrane region" description="Helical" evidence="15">
    <location>
        <begin position="221"/>
        <end position="248"/>
    </location>
</feature>
<evidence type="ECO:0000256" key="3">
    <source>
        <dbReference type="ARBA" id="ARBA00004613"/>
    </source>
</evidence>
<keyword evidence="6" id="KW-0325">Glycoprotein</keyword>
<keyword evidence="6" id="KW-0336">GPI-anchor</keyword>
<evidence type="ECO:0000256" key="10">
    <source>
        <dbReference type="ARBA" id="ARBA00023136"/>
    </source>
</evidence>
<feature type="compositionally biased region" description="Polar residues" evidence="14">
    <location>
        <begin position="375"/>
        <end position="390"/>
    </location>
</feature>
<feature type="compositionally biased region" description="Low complexity" evidence="14">
    <location>
        <begin position="469"/>
        <end position="489"/>
    </location>
</feature>
<proteinExistence type="inferred from homology"/>
<comment type="similarity">
    <text evidence="13">Belongs to the SAT4 family.</text>
</comment>
<feature type="region of interest" description="Disordered" evidence="14">
    <location>
        <begin position="375"/>
        <end position="398"/>
    </location>
</feature>
<evidence type="ECO:0000259" key="18">
    <source>
        <dbReference type="Pfam" id="PF20684"/>
    </source>
</evidence>
<feature type="compositionally biased region" description="Polar residues" evidence="14">
    <location>
        <begin position="435"/>
        <end position="464"/>
    </location>
</feature>
<evidence type="ECO:0000259" key="17">
    <source>
        <dbReference type="Pfam" id="PF05730"/>
    </source>
</evidence>
<feature type="region of interest" description="Disordered" evidence="14">
    <location>
        <begin position="532"/>
        <end position="587"/>
    </location>
</feature>
<evidence type="ECO:0000256" key="9">
    <source>
        <dbReference type="ARBA" id="ARBA00022989"/>
    </source>
</evidence>
<dbReference type="PANTHER" id="PTHR33048:SF160">
    <property type="entry name" value="SAT4 FAMILY MEMBRANE PROTEIN"/>
    <property type="match status" value="1"/>
</dbReference>
<dbReference type="Pfam" id="PF20684">
    <property type="entry name" value="Fung_rhodopsin"/>
    <property type="match status" value="1"/>
</dbReference>
<feature type="domain" description="Rhodopsin" evidence="18">
    <location>
        <begin position="125"/>
        <end position="369"/>
    </location>
</feature>
<evidence type="ECO:0008006" key="21">
    <source>
        <dbReference type="Google" id="ProtNLM"/>
    </source>
</evidence>